<organism evidence="3 4">
    <name type="scientific">Actinomadura miaoliensis</name>
    <dbReference type="NCBI Taxonomy" id="430685"/>
    <lineage>
        <taxon>Bacteria</taxon>
        <taxon>Bacillati</taxon>
        <taxon>Actinomycetota</taxon>
        <taxon>Actinomycetes</taxon>
        <taxon>Streptosporangiales</taxon>
        <taxon>Thermomonosporaceae</taxon>
        <taxon>Actinomadura</taxon>
    </lineage>
</organism>
<feature type="region of interest" description="Disordered" evidence="1">
    <location>
        <begin position="172"/>
        <end position="196"/>
    </location>
</feature>
<dbReference type="NCBIfam" id="TIGR03086">
    <property type="entry name" value="TIGR03086 family metal-binding protein"/>
    <property type="match status" value="1"/>
</dbReference>
<gene>
    <name evidence="3" type="ORF">GCM10022214_19520</name>
</gene>
<keyword evidence="4" id="KW-1185">Reference proteome</keyword>
<reference evidence="4" key="1">
    <citation type="journal article" date="2019" name="Int. J. Syst. Evol. Microbiol.">
        <title>The Global Catalogue of Microorganisms (GCM) 10K type strain sequencing project: providing services to taxonomists for standard genome sequencing and annotation.</title>
        <authorList>
            <consortium name="The Broad Institute Genomics Platform"/>
            <consortium name="The Broad Institute Genome Sequencing Center for Infectious Disease"/>
            <person name="Wu L."/>
            <person name="Ma J."/>
        </authorList>
    </citation>
    <scope>NUCLEOTIDE SEQUENCE [LARGE SCALE GENOMIC DNA]</scope>
    <source>
        <strain evidence="4">JCM 16702</strain>
    </source>
</reference>
<evidence type="ECO:0000313" key="4">
    <source>
        <dbReference type="Proteomes" id="UP001500683"/>
    </source>
</evidence>
<dbReference type="InterPro" id="IPR034660">
    <property type="entry name" value="DinB/YfiT-like"/>
</dbReference>
<dbReference type="RefSeq" id="WP_344944020.1">
    <property type="nucleotide sequence ID" value="NZ_BAAAZG010000008.1"/>
</dbReference>
<dbReference type="EMBL" id="BAAAZG010000008">
    <property type="protein sequence ID" value="GAA4065485.1"/>
    <property type="molecule type" value="Genomic_DNA"/>
</dbReference>
<dbReference type="SUPFAM" id="SSF109854">
    <property type="entry name" value="DinB/YfiT-like putative metalloenzymes"/>
    <property type="match status" value="1"/>
</dbReference>
<comment type="caution">
    <text evidence="3">The sequence shown here is derived from an EMBL/GenBank/DDBJ whole genome shotgun (WGS) entry which is preliminary data.</text>
</comment>
<proteinExistence type="predicted"/>
<dbReference type="NCBIfam" id="TIGR03083">
    <property type="entry name" value="maleylpyruvate isomerase family mycothiol-dependent enzyme"/>
    <property type="match status" value="1"/>
</dbReference>
<protein>
    <submittedName>
        <fullName evidence="3">TIGR03086 family metal-binding protein</fullName>
    </submittedName>
</protein>
<dbReference type="Proteomes" id="UP001500683">
    <property type="component" value="Unassembled WGS sequence"/>
</dbReference>
<evidence type="ECO:0000259" key="2">
    <source>
        <dbReference type="Pfam" id="PF11716"/>
    </source>
</evidence>
<feature type="domain" description="Mycothiol-dependent maleylpyruvate isomerase metal-binding" evidence="2">
    <location>
        <begin position="8"/>
        <end position="131"/>
    </location>
</feature>
<dbReference type="InterPro" id="IPR017520">
    <property type="entry name" value="CHP03086"/>
</dbReference>
<evidence type="ECO:0000313" key="3">
    <source>
        <dbReference type="EMBL" id="GAA4065485.1"/>
    </source>
</evidence>
<dbReference type="InterPro" id="IPR017517">
    <property type="entry name" value="Maleyloyr_isom"/>
</dbReference>
<evidence type="ECO:0000256" key="1">
    <source>
        <dbReference type="SAM" id="MobiDB-lite"/>
    </source>
</evidence>
<dbReference type="Gene3D" id="1.20.120.450">
    <property type="entry name" value="dinb family like domain"/>
    <property type="match status" value="1"/>
</dbReference>
<dbReference type="Pfam" id="PF11716">
    <property type="entry name" value="MDMPI_N"/>
    <property type="match status" value="1"/>
</dbReference>
<dbReference type="InterPro" id="IPR024344">
    <property type="entry name" value="MDMPI_metal-binding"/>
</dbReference>
<name>A0ABP7VEI6_9ACTN</name>
<accession>A0ABP7VEI6</accession>
<sequence length="196" mass="20073">MNAAPDLGPAARRLGDLVAGAPDDRLAAPTPCAEYTVGDLIDHIGGLALGFTYAATKSAGEGTDGRPSGDASRLGEAWRTEIPQRLGALADAWRDPAAWTGMTQAGGVKLPGEVAGMFALDELVVHGWDLARAIGRPYEPAAAEVEACLALLAGMAGQIDGESPFGPPVRVPDDAPPLDRLVGLTGRDPAWTPSAA</sequence>